<evidence type="ECO:0000256" key="1">
    <source>
        <dbReference type="ARBA" id="ARBA00011046"/>
    </source>
</evidence>
<comment type="similarity">
    <text evidence="1">Belongs to the BlaI transcriptional regulatory family.</text>
</comment>
<gene>
    <name evidence="5" type="primary">blaI</name>
    <name evidence="5" type="ORF">SKL01_06710</name>
</gene>
<organism evidence="5 6">
    <name type="scientific">Staphylococcus kloosii</name>
    <dbReference type="NCBI Taxonomy" id="29384"/>
    <lineage>
        <taxon>Bacteria</taxon>
        <taxon>Bacillati</taxon>
        <taxon>Bacillota</taxon>
        <taxon>Bacilli</taxon>
        <taxon>Bacillales</taxon>
        <taxon>Staphylococcaceae</taxon>
        <taxon>Staphylococcus</taxon>
    </lineage>
</organism>
<keyword evidence="3" id="KW-0238">DNA-binding</keyword>
<dbReference type="Proteomes" id="UP000321040">
    <property type="component" value="Unassembled WGS sequence"/>
</dbReference>
<dbReference type="PIRSF" id="PIRSF019455">
    <property type="entry name" value="CopR_AtkY"/>
    <property type="match status" value="1"/>
</dbReference>
<protein>
    <submittedName>
        <fullName evidence="5">Penicillinase repressor</fullName>
    </submittedName>
</protein>
<keyword evidence="4" id="KW-0804">Transcription</keyword>
<dbReference type="SUPFAM" id="SSF46785">
    <property type="entry name" value="Winged helix' DNA-binding domain"/>
    <property type="match status" value="1"/>
</dbReference>
<evidence type="ECO:0000313" key="6">
    <source>
        <dbReference type="Proteomes" id="UP000321040"/>
    </source>
</evidence>
<accession>A0ABQ0XKW6</accession>
<evidence type="ECO:0000256" key="3">
    <source>
        <dbReference type="ARBA" id="ARBA00023125"/>
    </source>
</evidence>
<reference evidence="5 6" key="1">
    <citation type="submission" date="2019-07" db="EMBL/GenBank/DDBJ databases">
        <title>Whole genome shotgun sequence of Staphylococcus kloosii NBRC 109624.</title>
        <authorList>
            <person name="Hosoyama A."/>
            <person name="Uohara A."/>
            <person name="Ohji S."/>
            <person name="Ichikawa N."/>
        </authorList>
    </citation>
    <scope>NUCLEOTIDE SEQUENCE [LARGE SCALE GENOMIC DNA]</scope>
    <source>
        <strain evidence="5 6">NBRC 109624</strain>
    </source>
</reference>
<dbReference type="Gene3D" id="1.10.4040.10">
    <property type="entry name" value="Penicillinase repressor domain"/>
    <property type="match status" value="1"/>
</dbReference>
<dbReference type="Gene3D" id="1.10.10.10">
    <property type="entry name" value="Winged helix-like DNA-binding domain superfamily/Winged helix DNA-binding domain"/>
    <property type="match status" value="1"/>
</dbReference>
<evidence type="ECO:0000313" key="5">
    <source>
        <dbReference type="EMBL" id="GEP81493.1"/>
    </source>
</evidence>
<dbReference type="GeneID" id="69904197"/>
<evidence type="ECO:0000256" key="4">
    <source>
        <dbReference type="ARBA" id="ARBA00023163"/>
    </source>
</evidence>
<dbReference type="Pfam" id="PF03965">
    <property type="entry name" value="Penicillinase_R"/>
    <property type="match status" value="1"/>
</dbReference>
<dbReference type="InterPro" id="IPR036390">
    <property type="entry name" value="WH_DNA-bd_sf"/>
</dbReference>
<proteinExistence type="inferred from homology"/>
<keyword evidence="2" id="KW-0805">Transcription regulation</keyword>
<dbReference type="InterPro" id="IPR005650">
    <property type="entry name" value="BlaI_family"/>
</dbReference>
<dbReference type="InterPro" id="IPR036388">
    <property type="entry name" value="WH-like_DNA-bd_sf"/>
</dbReference>
<comment type="caution">
    <text evidence="5">The sequence shown here is derived from an EMBL/GenBank/DDBJ whole genome shotgun (WGS) entry which is preliminary data.</text>
</comment>
<dbReference type="EMBL" id="BKAQ01000005">
    <property type="protein sequence ID" value="GEP81493.1"/>
    <property type="molecule type" value="Genomic_DNA"/>
</dbReference>
<name>A0ABQ0XKW6_9STAP</name>
<evidence type="ECO:0000256" key="2">
    <source>
        <dbReference type="ARBA" id="ARBA00023015"/>
    </source>
</evidence>
<keyword evidence="6" id="KW-1185">Reference proteome</keyword>
<dbReference type="RefSeq" id="WP_103295915.1">
    <property type="nucleotide sequence ID" value="NZ_BKAQ01000005.1"/>
</dbReference>
<sequence>MLNNQIEITAAEWDVMNVIWDKKSASANEIVFEIQQYKEISEKTIRTLITRLYKKEILTRHKADRIYYYSSNVKEDNIKLKTAKNFLNKLYGGDMKNLVLNFAQHEELSAEEIKELRDILNDFSDK</sequence>